<dbReference type="Proteomes" id="UP000217209">
    <property type="component" value="Chromosome"/>
</dbReference>
<evidence type="ECO:0000256" key="1">
    <source>
        <dbReference type="SAM" id="Phobius"/>
    </source>
</evidence>
<evidence type="ECO:0000313" key="3">
    <source>
        <dbReference type="EMBL" id="AQQ15347.1"/>
    </source>
</evidence>
<feature type="transmembrane region" description="Helical" evidence="1">
    <location>
        <begin position="33"/>
        <end position="56"/>
    </location>
</feature>
<proteinExistence type="predicted"/>
<dbReference type="AlphaFoldDB" id="A0A1Q2HWW5"/>
<dbReference type="KEGG" id="cgv:CGLAU_06925"/>
<name>A0A1Q2HWW5_9CORY</name>
<feature type="transmembrane region" description="Helical" evidence="1">
    <location>
        <begin position="6"/>
        <end position="26"/>
    </location>
</feature>
<feature type="domain" description="Prepilin type IV endopeptidase peptidase" evidence="2">
    <location>
        <begin position="11"/>
        <end position="102"/>
    </location>
</feature>
<dbReference type="EMBL" id="CP019688">
    <property type="protein sequence ID" value="AQQ15347.1"/>
    <property type="molecule type" value="Genomic_DNA"/>
</dbReference>
<dbReference type="InterPro" id="IPR000045">
    <property type="entry name" value="Prepilin_IV_endopep_pep"/>
</dbReference>
<gene>
    <name evidence="3" type="ORF">CGLAU_06925</name>
</gene>
<organism evidence="3 4">
    <name type="scientific">Corynebacterium glaucum</name>
    <dbReference type="NCBI Taxonomy" id="187491"/>
    <lineage>
        <taxon>Bacteria</taxon>
        <taxon>Bacillati</taxon>
        <taxon>Actinomycetota</taxon>
        <taxon>Actinomycetes</taxon>
        <taxon>Mycobacteriales</taxon>
        <taxon>Corynebacteriaceae</taxon>
        <taxon>Corynebacterium</taxon>
    </lineage>
</organism>
<dbReference type="Gene3D" id="1.20.120.1220">
    <property type="match status" value="1"/>
</dbReference>
<dbReference type="GO" id="GO:0016020">
    <property type="term" value="C:membrane"/>
    <property type="evidence" value="ECO:0007669"/>
    <property type="project" value="InterPro"/>
</dbReference>
<keyword evidence="1" id="KW-1133">Transmembrane helix</keyword>
<keyword evidence="1" id="KW-0472">Membrane</keyword>
<sequence>MGLGGVTLVAVCGLWSIALALFDVHFRRLPNTLTLPAGALALVTCAFHPLALWGWVWPAGYLVIGRGIGGGDIKLAVPLGVAVAWVAGLAGVISAVGLSGLLTVLLSWLLDARPLPHGPSMLAAAWVVVIVGVLWPHPFGS</sequence>
<dbReference type="GO" id="GO:0004190">
    <property type="term" value="F:aspartic-type endopeptidase activity"/>
    <property type="evidence" value="ECO:0007669"/>
    <property type="project" value="InterPro"/>
</dbReference>
<feature type="transmembrane region" description="Helical" evidence="1">
    <location>
        <begin position="121"/>
        <end position="139"/>
    </location>
</feature>
<keyword evidence="4" id="KW-1185">Reference proteome</keyword>
<protein>
    <recommendedName>
        <fullName evidence="2">Prepilin type IV endopeptidase peptidase domain-containing protein</fullName>
    </recommendedName>
</protein>
<dbReference type="OrthoDB" id="4428077at2"/>
<dbReference type="Pfam" id="PF01478">
    <property type="entry name" value="Peptidase_A24"/>
    <property type="match status" value="1"/>
</dbReference>
<reference evidence="3 4" key="1">
    <citation type="submission" date="2016-12" db="EMBL/GenBank/DDBJ databases">
        <authorList>
            <person name="Song W.-J."/>
            <person name="Kurnit D.M."/>
        </authorList>
    </citation>
    <scope>NUCLEOTIDE SEQUENCE [LARGE SCALE GENOMIC DNA]</scope>
    <source>
        <strain evidence="3 4">DSM 30827</strain>
    </source>
</reference>
<dbReference type="RefSeq" id="WP_095660049.1">
    <property type="nucleotide sequence ID" value="NZ_CP019688.1"/>
</dbReference>
<feature type="transmembrane region" description="Helical" evidence="1">
    <location>
        <begin position="76"/>
        <end position="109"/>
    </location>
</feature>
<accession>A0A1Q2HWW5</accession>
<keyword evidence="1" id="KW-0812">Transmembrane</keyword>
<evidence type="ECO:0000313" key="4">
    <source>
        <dbReference type="Proteomes" id="UP000217209"/>
    </source>
</evidence>
<evidence type="ECO:0000259" key="2">
    <source>
        <dbReference type="Pfam" id="PF01478"/>
    </source>
</evidence>